<name>A0A246ISC4_9BURK</name>
<dbReference type="PANTHER" id="PTHR30590">
    <property type="entry name" value="INNER MEMBRANE PROTEIN"/>
    <property type="match status" value="1"/>
</dbReference>
<feature type="transmembrane region" description="Helical" evidence="1">
    <location>
        <begin position="307"/>
        <end position="328"/>
    </location>
</feature>
<keyword evidence="1" id="KW-1133">Transmembrane helix</keyword>
<evidence type="ECO:0000259" key="2">
    <source>
        <dbReference type="Pfam" id="PF04235"/>
    </source>
</evidence>
<feature type="transmembrane region" description="Helical" evidence="1">
    <location>
        <begin position="55"/>
        <end position="77"/>
    </location>
</feature>
<feature type="transmembrane region" description="Helical" evidence="1">
    <location>
        <begin position="119"/>
        <end position="136"/>
    </location>
</feature>
<feature type="transmembrane region" description="Helical" evidence="1">
    <location>
        <begin position="12"/>
        <end position="35"/>
    </location>
</feature>
<dbReference type="Proteomes" id="UP000197468">
    <property type="component" value="Unassembled WGS sequence"/>
</dbReference>
<feature type="transmembrane region" description="Helical" evidence="1">
    <location>
        <begin position="194"/>
        <end position="215"/>
    </location>
</feature>
<comment type="caution">
    <text evidence="3">The sequence shown here is derived from an EMBL/GenBank/DDBJ whole genome shotgun (WGS) entry which is preliminary data.</text>
</comment>
<protein>
    <recommendedName>
        <fullName evidence="2">DUF418 domain-containing protein</fullName>
    </recommendedName>
</protein>
<keyword evidence="4" id="KW-1185">Reference proteome</keyword>
<sequence>MSLARPPQRVAAVDALRALALLPVVLVNWVGYPALPDMGPLTAPTPADSMAAQAVSWFLHALVAGKGIALLAFLFGYSQGLSQDRGEAGLAHRRRRLGKLLLLGILHGTLLYMGDILTLYAVAGSVLAMWSAHSLAQLKVRAYVLVLLQLAVVALTVVLSHLPLTGEPSVPLSAPTTWAAWTLSNAGHFLSTTIAFVLLGLPTPLLLMTAGLMAARLRLFSHPRWEPALRRWSRRWFWPAVAVNVAFTSLLWPGLRDGDSFIGGCYAIYYLYPTVLLLSAAVPMLVNRMRHDTRLLNALAPLGRHTLTLYLMSSVASFALFSGAGLAWQPSTVVVTGLALAYWGTGVILAHALGPKRLPLERWLSR</sequence>
<dbReference type="Pfam" id="PF04235">
    <property type="entry name" value="DUF418"/>
    <property type="match status" value="1"/>
</dbReference>
<keyword evidence="1" id="KW-0812">Transmembrane</keyword>
<dbReference type="InterPro" id="IPR007349">
    <property type="entry name" value="DUF418"/>
</dbReference>
<feature type="transmembrane region" description="Helical" evidence="1">
    <location>
        <begin position="97"/>
        <end position="113"/>
    </location>
</feature>
<feature type="transmembrane region" description="Helical" evidence="1">
    <location>
        <begin position="334"/>
        <end position="354"/>
    </location>
</feature>
<evidence type="ECO:0000313" key="4">
    <source>
        <dbReference type="Proteomes" id="UP000197468"/>
    </source>
</evidence>
<dbReference type="AlphaFoldDB" id="A0A246ISC4"/>
<feature type="domain" description="DUF418" evidence="2">
    <location>
        <begin position="215"/>
        <end position="351"/>
    </location>
</feature>
<organism evidence="3 4">
    <name type="scientific">Roseateles aquatilis</name>
    <dbReference type="NCBI Taxonomy" id="431061"/>
    <lineage>
        <taxon>Bacteria</taxon>
        <taxon>Pseudomonadati</taxon>
        <taxon>Pseudomonadota</taxon>
        <taxon>Betaproteobacteria</taxon>
        <taxon>Burkholderiales</taxon>
        <taxon>Sphaerotilaceae</taxon>
        <taxon>Roseateles</taxon>
    </lineage>
</organism>
<feature type="transmembrane region" description="Helical" evidence="1">
    <location>
        <begin position="236"/>
        <end position="255"/>
    </location>
</feature>
<gene>
    <name evidence="3" type="ORF">CDN99_27135</name>
</gene>
<dbReference type="RefSeq" id="WP_088388684.1">
    <property type="nucleotide sequence ID" value="NZ_NIOF01000024.1"/>
</dbReference>
<reference evidence="3 4" key="1">
    <citation type="journal article" date="2008" name="Int. J. Syst. Evol. Microbiol.">
        <title>Description of Roseateles aquatilis sp. nov. and Roseateles terrae sp. nov., in the class Betaproteobacteria, and emended description of the genus Roseateles.</title>
        <authorList>
            <person name="Gomila M."/>
            <person name="Bowien B."/>
            <person name="Falsen E."/>
            <person name="Moore E.R."/>
            <person name="Lalucat J."/>
        </authorList>
    </citation>
    <scope>NUCLEOTIDE SEQUENCE [LARGE SCALE GENOMIC DNA]</scope>
    <source>
        <strain evidence="3 4">CCUG 48205</strain>
    </source>
</reference>
<dbReference type="EMBL" id="NIOF01000024">
    <property type="protein sequence ID" value="OWQ83091.1"/>
    <property type="molecule type" value="Genomic_DNA"/>
</dbReference>
<dbReference type="InterPro" id="IPR052529">
    <property type="entry name" value="Bact_Transport_Assoc"/>
</dbReference>
<dbReference type="OrthoDB" id="8892838at2"/>
<dbReference type="PANTHER" id="PTHR30590:SF2">
    <property type="entry name" value="INNER MEMBRANE PROTEIN"/>
    <property type="match status" value="1"/>
</dbReference>
<proteinExistence type="predicted"/>
<feature type="transmembrane region" description="Helical" evidence="1">
    <location>
        <begin position="267"/>
        <end position="286"/>
    </location>
</feature>
<evidence type="ECO:0000256" key="1">
    <source>
        <dbReference type="SAM" id="Phobius"/>
    </source>
</evidence>
<evidence type="ECO:0000313" key="3">
    <source>
        <dbReference type="EMBL" id="OWQ83091.1"/>
    </source>
</evidence>
<accession>A0A246ISC4</accession>
<feature type="transmembrane region" description="Helical" evidence="1">
    <location>
        <begin position="143"/>
        <end position="162"/>
    </location>
</feature>
<keyword evidence="1" id="KW-0472">Membrane</keyword>